<keyword evidence="6 8" id="KW-1133">Transmembrane helix</keyword>
<evidence type="ECO:0000313" key="10">
    <source>
        <dbReference type="EMBL" id="AMD92335.1"/>
    </source>
</evidence>
<gene>
    <name evidence="10" type="ORF">AXF15_03910</name>
</gene>
<dbReference type="GO" id="GO:0016763">
    <property type="term" value="F:pentosyltransferase activity"/>
    <property type="evidence" value="ECO:0007669"/>
    <property type="project" value="TreeGrafter"/>
</dbReference>
<evidence type="ECO:0000313" key="11">
    <source>
        <dbReference type="Proteomes" id="UP000063964"/>
    </source>
</evidence>
<evidence type="ECO:0000256" key="6">
    <source>
        <dbReference type="ARBA" id="ARBA00022989"/>
    </source>
</evidence>
<dbReference type="PANTHER" id="PTHR33908:SF11">
    <property type="entry name" value="MEMBRANE PROTEIN"/>
    <property type="match status" value="1"/>
</dbReference>
<keyword evidence="5 8" id="KW-0812">Transmembrane</keyword>
<feature type="transmembrane region" description="Helical" evidence="8">
    <location>
        <begin position="79"/>
        <end position="97"/>
    </location>
</feature>
<feature type="transmembrane region" description="Helical" evidence="8">
    <location>
        <begin position="292"/>
        <end position="311"/>
    </location>
</feature>
<feature type="transmembrane region" description="Helical" evidence="8">
    <location>
        <begin position="150"/>
        <end position="179"/>
    </location>
</feature>
<dbReference type="EMBL" id="CP014230">
    <property type="protein sequence ID" value="AMD92335.1"/>
    <property type="molecule type" value="Genomic_DNA"/>
</dbReference>
<evidence type="ECO:0000256" key="8">
    <source>
        <dbReference type="SAM" id="Phobius"/>
    </source>
</evidence>
<feature type="transmembrane region" description="Helical" evidence="8">
    <location>
        <begin position="317"/>
        <end position="336"/>
    </location>
</feature>
<dbReference type="GO" id="GO:0009103">
    <property type="term" value="P:lipopolysaccharide biosynthetic process"/>
    <property type="evidence" value="ECO:0007669"/>
    <property type="project" value="UniProtKB-ARBA"/>
</dbReference>
<evidence type="ECO:0000256" key="1">
    <source>
        <dbReference type="ARBA" id="ARBA00004651"/>
    </source>
</evidence>
<feature type="domain" description="Glycosyltransferase RgtA/B/C/D-like" evidence="9">
    <location>
        <begin position="52"/>
        <end position="215"/>
    </location>
</feature>
<evidence type="ECO:0000256" key="4">
    <source>
        <dbReference type="ARBA" id="ARBA00022679"/>
    </source>
</evidence>
<keyword evidence="7 8" id="KW-0472">Membrane</keyword>
<protein>
    <recommendedName>
        <fullName evidence="9">Glycosyltransferase RgtA/B/C/D-like domain-containing protein</fullName>
    </recommendedName>
</protein>
<dbReference type="GO" id="GO:0005886">
    <property type="term" value="C:plasma membrane"/>
    <property type="evidence" value="ECO:0007669"/>
    <property type="project" value="UniProtKB-SubCell"/>
</dbReference>
<keyword evidence="3" id="KW-0328">Glycosyltransferase</keyword>
<keyword evidence="4" id="KW-0808">Transferase</keyword>
<organism evidence="10 11">
    <name type="scientific">Desulfomicrobium orale DSM 12838</name>
    <dbReference type="NCBI Taxonomy" id="888061"/>
    <lineage>
        <taxon>Bacteria</taxon>
        <taxon>Pseudomonadati</taxon>
        <taxon>Thermodesulfobacteriota</taxon>
        <taxon>Desulfovibrionia</taxon>
        <taxon>Desulfovibrionales</taxon>
        <taxon>Desulfomicrobiaceae</taxon>
        <taxon>Desulfomicrobium</taxon>
    </lineage>
</organism>
<keyword evidence="2" id="KW-1003">Cell membrane</keyword>
<keyword evidence="11" id="KW-1185">Reference proteome</keyword>
<name>A0A0X8JP49_9BACT</name>
<comment type="subcellular location">
    <subcellularLocation>
        <location evidence="1">Cell membrane</location>
        <topology evidence="1">Multi-pass membrane protein</topology>
    </subcellularLocation>
</comment>
<evidence type="ECO:0000256" key="5">
    <source>
        <dbReference type="ARBA" id="ARBA00022692"/>
    </source>
</evidence>
<dbReference type="AlphaFoldDB" id="A0A0X8JP49"/>
<evidence type="ECO:0000259" key="9">
    <source>
        <dbReference type="Pfam" id="PF13231"/>
    </source>
</evidence>
<dbReference type="PANTHER" id="PTHR33908">
    <property type="entry name" value="MANNOSYLTRANSFERASE YKCB-RELATED"/>
    <property type="match status" value="1"/>
</dbReference>
<evidence type="ECO:0000256" key="7">
    <source>
        <dbReference type="ARBA" id="ARBA00023136"/>
    </source>
</evidence>
<feature type="transmembrane region" description="Helical" evidence="8">
    <location>
        <begin position="348"/>
        <end position="370"/>
    </location>
</feature>
<dbReference type="Proteomes" id="UP000063964">
    <property type="component" value="Chromosome"/>
</dbReference>
<feature type="transmembrane region" description="Helical" evidence="8">
    <location>
        <begin position="103"/>
        <end position="122"/>
    </location>
</feature>
<dbReference type="Pfam" id="PF13231">
    <property type="entry name" value="PMT_2"/>
    <property type="match status" value="1"/>
</dbReference>
<sequence>MRSVYWCAALLLVAATTLVRCWFIGSGQLGLSPDEAQYWDWSRTPQWSYYSKGPLIAFINMAGTALFGPTETGVRAGAVFGSAVMQLAVLGWVGLYMGRIRTAFWTLFALNTTPLFAAGSVLMTTDNPLLTCWIAAMVCFHLAVDKGWRAAFVLLAVFLAVGITAKYTMLLFIPLALGAGWWIGRKQELPDGFRPRLGKALGAGGLAGFLPIAVWNAGNGWAGIKHVLYRGGMAGEKARVLFDPENFFEYLGGQLGVITPWWLAFLLLGAWLTGRKIFSGATGECGLSRSTAIILTVFFWPVWLFFLLWSLHTKIEANWSAAAYPAGMILAGLAVERFMARNAGRRRVFVWPALGVLVFLGLHLPGYIPWDGPKNPVHRLLGWEELGSAVAKMQEELGGPAFALSDEYGVTAELSFYVPGQKRAFCAAGSRKMNQYDFWSGPGAEQTNAVLVIKGRKPTVPDSVRSMFASVGEPVMLTTTQGPRQGQTFLLFPCRGYTGQWARQEGKTF</sequence>
<proteinExistence type="predicted"/>
<dbReference type="KEGG" id="doa:AXF15_03910"/>
<reference evidence="11" key="1">
    <citation type="submission" date="2016-02" db="EMBL/GenBank/DDBJ databases">
        <authorList>
            <person name="Holder M.E."/>
            <person name="Ajami N.J."/>
            <person name="Petrosino J.F."/>
        </authorList>
    </citation>
    <scope>NUCLEOTIDE SEQUENCE [LARGE SCALE GENOMIC DNA]</scope>
    <source>
        <strain evidence="11">DSM 12838</strain>
    </source>
</reference>
<dbReference type="InterPro" id="IPR038731">
    <property type="entry name" value="RgtA/B/C-like"/>
</dbReference>
<dbReference type="STRING" id="888061.AXF15_03910"/>
<feature type="transmembrane region" description="Helical" evidence="8">
    <location>
        <begin position="200"/>
        <end position="218"/>
    </location>
</feature>
<evidence type="ECO:0000256" key="2">
    <source>
        <dbReference type="ARBA" id="ARBA00022475"/>
    </source>
</evidence>
<feature type="transmembrane region" description="Helical" evidence="8">
    <location>
        <begin position="251"/>
        <end position="272"/>
    </location>
</feature>
<evidence type="ECO:0000256" key="3">
    <source>
        <dbReference type="ARBA" id="ARBA00022676"/>
    </source>
</evidence>
<accession>A0A0X8JP49</accession>
<dbReference type="InterPro" id="IPR050297">
    <property type="entry name" value="LipidA_mod_glycosyltrf_83"/>
</dbReference>